<keyword evidence="3" id="KW-1185">Reference proteome</keyword>
<evidence type="ECO:0000313" key="3">
    <source>
        <dbReference type="Proteomes" id="UP000319576"/>
    </source>
</evidence>
<evidence type="ECO:0000256" key="1">
    <source>
        <dbReference type="SAM" id="MobiDB-lite"/>
    </source>
</evidence>
<feature type="compositionally biased region" description="Low complexity" evidence="1">
    <location>
        <begin position="291"/>
        <end position="300"/>
    </location>
</feature>
<dbReference type="RefSeq" id="WP_145235157.1">
    <property type="nucleotide sequence ID" value="NZ_CP036273.1"/>
</dbReference>
<proteinExistence type="predicted"/>
<reference evidence="2 3" key="1">
    <citation type="submission" date="2019-02" db="EMBL/GenBank/DDBJ databases">
        <title>Deep-cultivation of Planctomycetes and their phenomic and genomic characterization uncovers novel biology.</title>
        <authorList>
            <person name="Wiegand S."/>
            <person name="Jogler M."/>
            <person name="Boedeker C."/>
            <person name="Pinto D."/>
            <person name="Vollmers J."/>
            <person name="Rivas-Marin E."/>
            <person name="Kohn T."/>
            <person name="Peeters S.H."/>
            <person name="Heuer A."/>
            <person name="Rast P."/>
            <person name="Oberbeckmann S."/>
            <person name="Bunk B."/>
            <person name="Jeske O."/>
            <person name="Meyerdierks A."/>
            <person name="Storesund J.E."/>
            <person name="Kallscheuer N."/>
            <person name="Luecker S."/>
            <person name="Lage O.M."/>
            <person name="Pohl T."/>
            <person name="Merkel B.J."/>
            <person name="Hornburger P."/>
            <person name="Mueller R.-W."/>
            <person name="Bruemmer F."/>
            <person name="Labrenz M."/>
            <person name="Spormann A.M."/>
            <person name="Op den Camp H."/>
            <person name="Overmann J."/>
            <person name="Amann R."/>
            <person name="Jetten M.S.M."/>
            <person name="Mascher T."/>
            <person name="Medema M.H."/>
            <person name="Devos D.P."/>
            <person name="Kaster A.-K."/>
            <person name="Ovreas L."/>
            <person name="Rohde M."/>
            <person name="Galperin M.Y."/>
            <person name="Jogler C."/>
        </authorList>
    </citation>
    <scope>NUCLEOTIDE SEQUENCE [LARGE SCALE GENOMIC DNA]</scope>
    <source>
        <strain evidence="2 3">ETA_A1</strain>
    </source>
</reference>
<dbReference type="AlphaFoldDB" id="A0A517XP44"/>
<accession>A0A517XP44</accession>
<dbReference type="SUPFAM" id="SSF69304">
    <property type="entry name" value="Tricorn protease N-terminal domain"/>
    <property type="match status" value="1"/>
</dbReference>
<dbReference type="Proteomes" id="UP000319576">
    <property type="component" value="Chromosome"/>
</dbReference>
<feature type="compositionally biased region" description="Gly residues" evidence="1">
    <location>
        <begin position="301"/>
        <end position="320"/>
    </location>
</feature>
<evidence type="ECO:0000313" key="2">
    <source>
        <dbReference type="EMBL" id="QDU19280.1"/>
    </source>
</evidence>
<feature type="region of interest" description="Disordered" evidence="1">
    <location>
        <begin position="289"/>
        <end position="320"/>
    </location>
</feature>
<organism evidence="2 3">
    <name type="scientific">Urbifossiella limnaea</name>
    <dbReference type="NCBI Taxonomy" id="2528023"/>
    <lineage>
        <taxon>Bacteria</taxon>
        <taxon>Pseudomonadati</taxon>
        <taxon>Planctomycetota</taxon>
        <taxon>Planctomycetia</taxon>
        <taxon>Gemmatales</taxon>
        <taxon>Gemmataceae</taxon>
        <taxon>Urbifossiella</taxon>
    </lineage>
</organism>
<dbReference type="EMBL" id="CP036273">
    <property type="protein sequence ID" value="QDU19280.1"/>
    <property type="molecule type" value="Genomic_DNA"/>
</dbReference>
<dbReference type="KEGG" id="uli:ETAA1_11860"/>
<protein>
    <submittedName>
        <fullName evidence="2">Uncharacterized protein</fullName>
    </submittedName>
</protein>
<dbReference type="OrthoDB" id="243895at2"/>
<name>A0A517XP44_9BACT</name>
<sequence>MTRFRPSLCALEARENPASFFVASGAIAGGLPLVEVVNPGGIVISTFQAFESTFTGGVRADTGELDGNPATVEVAVAPGPGGGPRVQVYAVRIDTGATTKIGDFFAYEDSFRDGVRIAVGDIDGVAGGLDQIVVGTDQNGGPRVRAFRFDGFTPTPLTTPLGNFFAFEPEFRGGVRVAAGELDGNLSNGDELVVAAGPGGGPRVRVLRGDGTVVNDFYAFAPTTTAGVNLQYDVVTGLVRYDLAADDFSQRSARLNAPILAALAAAASGFNQTGTTGFNTVATGFTISQDSGSTTTTSGSFGPGGPTTGAATGTGNGLTF</sequence>
<gene>
    <name evidence="2" type="ORF">ETAA1_11860</name>
</gene>